<evidence type="ECO:0000259" key="1">
    <source>
        <dbReference type="Pfam" id="PF01419"/>
    </source>
</evidence>
<comment type="caution">
    <text evidence="2">The sequence shown here is derived from an EMBL/GenBank/DDBJ whole genome shotgun (WGS) entry which is preliminary data.</text>
</comment>
<feature type="domain" description="Jacalin-type lectin" evidence="1">
    <location>
        <begin position="50"/>
        <end position="175"/>
    </location>
</feature>
<protein>
    <recommendedName>
        <fullName evidence="1">Jacalin-type lectin domain-containing protein</fullName>
    </recommendedName>
</protein>
<dbReference type="Gene3D" id="2.100.10.30">
    <property type="entry name" value="Jacalin-like lectin domain"/>
    <property type="match status" value="2"/>
</dbReference>
<dbReference type="InterPro" id="IPR001229">
    <property type="entry name" value="Jacalin-like_lectin_dom"/>
</dbReference>
<evidence type="ECO:0000313" key="2">
    <source>
        <dbReference type="EMBL" id="RIA85233.1"/>
    </source>
</evidence>
<keyword evidence="3" id="KW-1185">Reference proteome</keyword>
<name>A0A397SG95_9GLOM</name>
<accession>A0A397SG95</accession>
<sequence>MSSNWEIGLIRATIQQNKLMTIIVKSVSPKYGGDNNGNDYNDYNDIIAAYGGATNIKSINIKSIEIQAGSIVDSLQLTYNIVTLDGTSNNYQGNKYGGSGGVKRDIIFADGEQLTRISGRYGKYSNCTKIGYLEFRTSKNTYRFGNDSGDTGKIAFTFPVGVIYGSGSRHLDNIGSIEIEGTIQPTTSLLSFMSIIIKNISPKYGGNRGIDYNDFNDIITAYGGNNNIKSINVKKIEIRANDIVDSLQFTYNIVTLYGASHDYQGNKYGGNGGTKQDLNLTVDEQLTRIRVDMFQTSQNTYCFGGKGNAEDITFTLPVGVIYGSSGHYLESIGSVEITEAIKQ</sequence>
<dbReference type="AlphaFoldDB" id="A0A397SG95"/>
<feature type="domain" description="Jacalin-type lectin" evidence="1">
    <location>
        <begin position="221"/>
        <end position="333"/>
    </location>
</feature>
<dbReference type="PANTHER" id="PTHR46506">
    <property type="entry name" value="OS05G0143600 PROTEIN"/>
    <property type="match status" value="1"/>
</dbReference>
<evidence type="ECO:0000313" key="3">
    <source>
        <dbReference type="Proteomes" id="UP000265703"/>
    </source>
</evidence>
<dbReference type="Pfam" id="PF01419">
    <property type="entry name" value="Jacalin"/>
    <property type="match status" value="2"/>
</dbReference>
<proteinExistence type="predicted"/>
<dbReference type="SUPFAM" id="SSF51101">
    <property type="entry name" value="Mannose-binding lectins"/>
    <property type="match status" value="2"/>
</dbReference>
<dbReference type="Proteomes" id="UP000265703">
    <property type="component" value="Unassembled WGS sequence"/>
</dbReference>
<dbReference type="OrthoDB" id="2448640at2759"/>
<organism evidence="2 3">
    <name type="scientific">Glomus cerebriforme</name>
    <dbReference type="NCBI Taxonomy" id="658196"/>
    <lineage>
        <taxon>Eukaryota</taxon>
        <taxon>Fungi</taxon>
        <taxon>Fungi incertae sedis</taxon>
        <taxon>Mucoromycota</taxon>
        <taxon>Glomeromycotina</taxon>
        <taxon>Glomeromycetes</taxon>
        <taxon>Glomerales</taxon>
        <taxon>Glomeraceae</taxon>
        <taxon>Glomus</taxon>
    </lineage>
</organism>
<dbReference type="EMBL" id="QKYT01000438">
    <property type="protein sequence ID" value="RIA85233.1"/>
    <property type="molecule type" value="Genomic_DNA"/>
</dbReference>
<reference evidence="2 3" key="1">
    <citation type="submission" date="2018-06" db="EMBL/GenBank/DDBJ databases">
        <title>Comparative genomics reveals the genomic features of Rhizophagus irregularis, R. cerebriforme, R. diaphanum and Gigaspora rosea, and their symbiotic lifestyle signature.</title>
        <authorList>
            <person name="Morin E."/>
            <person name="San Clemente H."/>
            <person name="Chen E.C.H."/>
            <person name="De La Providencia I."/>
            <person name="Hainaut M."/>
            <person name="Kuo A."/>
            <person name="Kohler A."/>
            <person name="Murat C."/>
            <person name="Tang N."/>
            <person name="Roy S."/>
            <person name="Loubradou J."/>
            <person name="Henrissat B."/>
            <person name="Grigoriev I.V."/>
            <person name="Corradi N."/>
            <person name="Roux C."/>
            <person name="Martin F.M."/>
        </authorList>
    </citation>
    <scope>NUCLEOTIDE SEQUENCE [LARGE SCALE GENOMIC DNA]</scope>
    <source>
        <strain evidence="2 3">DAOM 227022</strain>
    </source>
</reference>
<dbReference type="InterPro" id="IPR036404">
    <property type="entry name" value="Jacalin-like_lectin_dom_sf"/>
</dbReference>
<gene>
    <name evidence="2" type="ORF">C1645_831088</name>
</gene>